<evidence type="ECO:0000313" key="3">
    <source>
        <dbReference type="Proteomes" id="UP000014254"/>
    </source>
</evidence>
<feature type="region of interest" description="Disordered" evidence="1">
    <location>
        <begin position="360"/>
        <end position="383"/>
    </location>
</feature>
<proteinExistence type="predicted"/>
<evidence type="ECO:0000313" key="2">
    <source>
        <dbReference type="EMBL" id="EPB92759.1"/>
    </source>
</evidence>
<gene>
    <name evidence="2" type="ORF">HMPREF1544_00488</name>
</gene>
<dbReference type="AlphaFoldDB" id="S2JRZ4"/>
<reference evidence="3" key="1">
    <citation type="submission" date="2013-05" db="EMBL/GenBank/DDBJ databases">
        <title>The Genome sequence of Mucor circinelloides f. circinelloides 1006PhL.</title>
        <authorList>
            <consortium name="The Broad Institute Genomics Platform"/>
            <person name="Cuomo C."/>
            <person name="Earl A."/>
            <person name="Findley K."/>
            <person name="Lee S.C."/>
            <person name="Walker B."/>
            <person name="Young S."/>
            <person name="Zeng Q."/>
            <person name="Gargeya S."/>
            <person name="Fitzgerald M."/>
            <person name="Haas B."/>
            <person name="Abouelleil A."/>
            <person name="Allen A.W."/>
            <person name="Alvarado L."/>
            <person name="Arachchi H.M."/>
            <person name="Berlin A.M."/>
            <person name="Chapman S.B."/>
            <person name="Gainer-Dewar J."/>
            <person name="Goldberg J."/>
            <person name="Griggs A."/>
            <person name="Gujja S."/>
            <person name="Hansen M."/>
            <person name="Howarth C."/>
            <person name="Imamovic A."/>
            <person name="Ireland A."/>
            <person name="Larimer J."/>
            <person name="McCowan C."/>
            <person name="Murphy C."/>
            <person name="Pearson M."/>
            <person name="Poon T.W."/>
            <person name="Priest M."/>
            <person name="Roberts A."/>
            <person name="Saif S."/>
            <person name="Shea T."/>
            <person name="Sisk P."/>
            <person name="Sykes S."/>
            <person name="Wortman J."/>
            <person name="Nusbaum C."/>
            <person name="Birren B."/>
        </authorList>
    </citation>
    <scope>NUCLEOTIDE SEQUENCE [LARGE SCALE GENOMIC DNA]</scope>
    <source>
        <strain evidence="3">1006PhL</strain>
    </source>
</reference>
<feature type="compositionally biased region" description="Low complexity" evidence="1">
    <location>
        <begin position="245"/>
        <end position="260"/>
    </location>
</feature>
<feature type="region of interest" description="Disordered" evidence="1">
    <location>
        <begin position="304"/>
        <end position="324"/>
    </location>
</feature>
<dbReference type="GO" id="GO:0003676">
    <property type="term" value="F:nucleic acid binding"/>
    <property type="evidence" value="ECO:0007669"/>
    <property type="project" value="InterPro"/>
</dbReference>
<accession>S2JRZ4</accession>
<dbReference type="OrthoDB" id="2264205at2759"/>
<feature type="region of interest" description="Disordered" evidence="1">
    <location>
        <begin position="1"/>
        <end position="23"/>
    </location>
</feature>
<dbReference type="OMA" id="ALAHIIC"/>
<name>S2JRZ4_MUCC1</name>
<dbReference type="EMBL" id="KE123898">
    <property type="protein sequence ID" value="EPB92759.1"/>
    <property type="molecule type" value="Genomic_DNA"/>
</dbReference>
<sequence>MHGEVLNNSTDTSTAQTPNSQVRSIKTRIWRHARTSNGYFLDVSKISNLTDQQHLIQIDKQYKASSFTGVKFLGKNKQRYIEIYPNEEIEQRFLTEGVLYDLGSSKVQLFPCKSVNGEGKLIQVNLTDIPFFHKDQLLHDLKEVMGHFGTLLDIGLNYEQPMGWFMGSDYAIIQQLLGEVYPKLSHTITWTNGSDNEFCHAPFPDMPIWCRYCHDEGHTKFECKKALAHIICYNCDLSGHRQADSQDQQHQQHQQTQQEQIALEESTTEASQPSPPGDQAEINLAQDNANLQDLDAAIKDQNLEDEENDGDDDEYMPSASEEESIIEDMRDLESDKDEVANFHQQQQQEVNIFTYGAVYSDSNTQTPPNSAYSSNYNESTANH</sequence>
<feature type="region of interest" description="Disordered" evidence="1">
    <location>
        <begin position="244"/>
        <end position="281"/>
    </location>
</feature>
<evidence type="ECO:0000256" key="1">
    <source>
        <dbReference type="SAM" id="MobiDB-lite"/>
    </source>
</evidence>
<dbReference type="InParanoid" id="S2JRZ4"/>
<dbReference type="VEuPathDB" id="FungiDB:HMPREF1544_00488"/>
<evidence type="ECO:0008006" key="4">
    <source>
        <dbReference type="Google" id="ProtNLM"/>
    </source>
</evidence>
<organism evidence="2 3">
    <name type="scientific">Mucor circinelloides f. circinelloides (strain 1006PhL)</name>
    <name type="common">Mucormycosis agent</name>
    <name type="synonym">Calyptromyces circinelloides</name>
    <dbReference type="NCBI Taxonomy" id="1220926"/>
    <lineage>
        <taxon>Eukaryota</taxon>
        <taxon>Fungi</taxon>
        <taxon>Fungi incertae sedis</taxon>
        <taxon>Mucoromycota</taxon>
        <taxon>Mucoromycotina</taxon>
        <taxon>Mucoromycetes</taxon>
        <taxon>Mucorales</taxon>
        <taxon>Mucorineae</taxon>
        <taxon>Mucoraceae</taxon>
        <taxon>Mucor</taxon>
    </lineage>
</organism>
<protein>
    <recommendedName>
        <fullName evidence="4">CCHC-type domain-containing protein</fullName>
    </recommendedName>
</protein>
<dbReference type="SUPFAM" id="SSF57756">
    <property type="entry name" value="Retrovirus zinc finger-like domains"/>
    <property type="match status" value="1"/>
</dbReference>
<dbReference type="Proteomes" id="UP000014254">
    <property type="component" value="Unassembled WGS sequence"/>
</dbReference>
<keyword evidence="3" id="KW-1185">Reference proteome</keyword>
<dbReference type="InterPro" id="IPR036875">
    <property type="entry name" value="Znf_CCHC_sf"/>
</dbReference>
<dbReference type="GO" id="GO:0008270">
    <property type="term" value="F:zinc ion binding"/>
    <property type="evidence" value="ECO:0007669"/>
    <property type="project" value="InterPro"/>
</dbReference>
<dbReference type="Gene3D" id="4.10.60.10">
    <property type="entry name" value="Zinc finger, CCHC-type"/>
    <property type="match status" value="1"/>
</dbReference>